<protein>
    <submittedName>
        <fullName evidence="1">Uncharacterized protein</fullName>
    </submittedName>
</protein>
<dbReference type="EMBL" id="BAABRU010000007">
    <property type="protein sequence ID" value="GAA5528552.1"/>
    <property type="molecule type" value="Genomic_DNA"/>
</dbReference>
<reference evidence="1 2" key="1">
    <citation type="submission" date="2024-02" db="EMBL/GenBank/DDBJ databases">
        <title>Herpetosiphon gulosus NBRC 112829.</title>
        <authorList>
            <person name="Ichikawa N."/>
            <person name="Katano-Makiyama Y."/>
            <person name="Hidaka K."/>
        </authorList>
    </citation>
    <scope>NUCLEOTIDE SEQUENCE [LARGE SCALE GENOMIC DNA]</scope>
    <source>
        <strain evidence="1 2">NBRC 112829</strain>
    </source>
</reference>
<comment type="caution">
    <text evidence="1">The sequence shown here is derived from an EMBL/GenBank/DDBJ whole genome shotgun (WGS) entry which is preliminary data.</text>
</comment>
<sequence length="61" mass="6765">MDAALRKSQRQGNLLLVSLCLFLLLIGMHLGYQLAHSTPQQFSAANSAIKCHYLCKMSISE</sequence>
<dbReference type="Proteomes" id="UP001428290">
    <property type="component" value="Unassembled WGS sequence"/>
</dbReference>
<gene>
    <name evidence="1" type="ORF">Hgul01_02354</name>
</gene>
<keyword evidence="2" id="KW-1185">Reference proteome</keyword>
<proteinExistence type="predicted"/>
<organism evidence="1 2">
    <name type="scientific">Herpetosiphon gulosus</name>
    <dbReference type="NCBI Taxonomy" id="1973496"/>
    <lineage>
        <taxon>Bacteria</taxon>
        <taxon>Bacillati</taxon>
        <taxon>Chloroflexota</taxon>
        <taxon>Chloroflexia</taxon>
        <taxon>Herpetosiphonales</taxon>
        <taxon>Herpetosiphonaceae</taxon>
        <taxon>Herpetosiphon</taxon>
    </lineage>
</organism>
<dbReference type="RefSeq" id="WP_345722165.1">
    <property type="nucleotide sequence ID" value="NZ_BAABRU010000007.1"/>
</dbReference>
<accession>A0ABP9WZD8</accession>
<evidence type="ECO:0000313" key="2">
    <source>
        <dbReference type="Proteomes" id="UP001428290"/>
    </source>
</evidence>
<evidence type="ECO:0000313" key="1">
    <source>
        <dbReference type="EMBL" id="GAA5528552.1"/>
    </source>
</evidence>
<name>A0ABP9WZD8_9CHLR</name>